<protein>
    <submittedName>
        <fullName evidence="2">GNAT family N-acetyltransferase</fullName>
    </submittedName>
</protein>
<dbReference type="InterPro" id="IPR051531">
    <property type="entry name" value="N-acetyltransferase"/>
</dbReference>
<evidence type="ECO:0000313" key="2">
    <source>
        <dbReference type="EMBL" id="MDC8770562.1"/>
    </source>
</evidence>
<dbReference type="InterPro" id="IPR016181">
    <property type="entry name" value="Acyl_CoA_acyltransferase"/>
</dbReference>
<dbReference type="Pfam" id="PF13302">
    <property type="entry name" value="Acetyltransf_3"/>
    <property type="match status" value="1"/>
</dbReference>
<dbReference type="Proteomes" id="UP001221189">
    <property type="component" value="Unassembled WGS sequence"/>
</dbReference>
<reference evidence="2 3" key="1">
    <citation type="submission" date="2022-10" db="EMBL/GenBank/DDBJ databases">
        <title>Paucibacter sp. hw1 Genome sequencing.</title>
        <authorList>
            <person name="Park S."/>
        </authorList>
    </citation>
    <scope>NUCLEOTIDE SEQUENCE [LARGE SCALE GENOMIC DNA]</scope>
    <source>
        <strain evidence="3">hw1</strain>
    </source>
</reference>
<name>A0ABT5K9C9_9BURK</name>
<dbReference type="SUPFAM" id="SSF55729">
    <property type="entry name" value="Acyl-CoA N-acyltransferases (Nat)"/>
    <property type="match status" value="1"/>
</dbReference>
<dbReference type="PROSITE" id="PS51186">
    <property type="entry name" value="GNAT"/>
    <property type="match status" value="1"/>
</dbReference>
<sequence length="171" mass="18805">MQHRCTLDKFRARDASSLYRLLVDPAVRTFLGGPVEPSLALERVRAQLENNSDLPAWAIRPLSAEPNQLAGVVSLDSHHDGFDVELSYALLPEYQGLGYAADAARLALNHAFEVMRLHRVVAETQTANGRSVLLLARVGMSCLKTTIRFGAPQSIFVMNNPMTQDSRCAVS</sequence>
<feature type="domain" description="N-acetyltransferase" evidence="1">
    <location>
        <begin position="5"/>
        <end position="163"/>
    </location>
</feature>
<evidence type="ECO:0000313" key="3">
    <source>
        <dbReference type="Proteomes" id="UP001221189"/>
    </source>
</evidence>
<evidence type="ECO:0000259" key="1">
    <source>
        <dbReference type="PROSITE" id="PS51186"/>
    </source>
</evidence>
<organism evidence="2 3">
    <name type="scientific">Roseateles albus</name>
    <dbReference type="NCBI Taxonomy" id="2987525"/>
    <lineage>
        <taxon>Bacteria</taxon>
        <taxon>Pseudomonadati</taxon>
        <taxon>Pseudomonadota</taxon>
        <taxon>Betaproteobacteria</taxon>
        <taxon>Burkholderiales</taxon>
        <taxon>Sphaerotilaceae</taxon>
        <taxon>Roseateles</taxon>
    </lineage>
</organism>
<keyword evidence="3" id="KW-1185">Reference proteome</keyword>
<comment type="caution">
    <text evidence="2">The sequence shown here is derived from an EMBL/GenBank/DDBJ whole genome shotgun (WGS) entry which is preliminary data.</text>
</comment>
<proteinExistence type="predicted"/>
<accession>A0ABT5K9C9</accession>
<dbReference type="RefSeq" id="WP_273598999.1">
    <property type="nucleotide sequence ID" value="NZ_JAQQXT010000002.1"/>
</dbReference>
<dbReference type="Gene3D" id="3.40.630.30">
    <property type="match status" value="1"/>
</dbReference>
<dbReference type="InterPro" id="IPR000182">
    <property type="entry name" value="GNAT_dom"/>
</dbReference>
<dbReference type="EMBL" id="JAQQXT010000002">
    <property type="protein sequence ID" value="MDC8770562.1"/>
    <property type="molecule type" value="Genomic_DNA"/>
</dbReference>
<gene>
    <name evidence="2" type="ORF">PRZ03_03175</name>
</gene>
<dbReference type="PANTHER" id="PTHR43792">
    <property type="entry name" value="GNAT FAMILY, PUTATIVE (AFU_ORTHOLOGUE AFUA_3G00765)-RELATED-RELATED"/>
    <property type="match status" value="1"/>
</dbReference>